<dbReference type="AlphaFoldDB" id="A0A9P1I881"/>
<protein>
    <recommendedName>
        <fullName evidence="2">NTF2-like domain-containing protein</fullName>
    </recommendedName>
</protein>
<dbReference type="Proteomes" id="UP001152747">
    <property type="component" value="Unassembled WGS sequence"/>
</dbReference>
<accession>A0A9P1I881</accession>
<gene>
    <name evidence="3" type="ORF">CAMP_LOCUS3096</name>
</gene>
<dbReference type="Pfam" id="PF26530">
    <property type="entry name" value="NTF2_3"/>
    <property type="match status" value="1"/>
</dbReference>
<evidence type="ECO:0000259" key="2">
    <source>
        <dbReference type="Pfam" id="PF26530"/>
    </source>
</evidence>
<evidence type="ECO:0000313" key="3">
    <source>
        <dbReference type="EMBL" id="CAI5440459.1"/>
    </source>
</evidence>
<feature type="domain" description="NTF2-like" evidence="2">
    <location>
        <begin position="21"/>
        <end position="75"/>
    </location>
</feature>
<keyword evidence="4" id="KW-1185">Reference proteome</keyword>
<keyword evidence="1" id="KW-0732">Signal</keyword>
<dbReference type="InterPro" id="IPR058721">
    <property type="entry name" value="NTF2_3"/>
</dbReference>
<comment type="caution">
    <text evidence="3">The sequence shown here is derived from an EMBL/GenBank/DDBJ whole genome shotgun (WGS) entry which is preliminary data.</text>
</comment>
<evidence type="ECO:0000313" key="4">
    <source>
        <dbReference type="Proteomes" id="UP001152747"/>
    </source>
</evidence>
<sequence>MKLLIFLTIIYPIFASNSTETLAEDLLTQLKTLIKSQKRLDLTNLFHENFKFADCAREMSRQEFVTFLIDENGGDAISVLHSKPTLSGLQIVAFWRKFLMVNLQTAKIFRVDKSFRHVFIYGKTEGDCYVDF</sequence>
<proteinExistence type="predicted"/>
<name>A0A9P1I881_9PELO</name>
<organism evidence="3 4">
    <name type="scientific">Caenorhabditis angaria</name>
    <dbReference type="NCBI Taxonomy" id="860376"/>
    <lineage>
        <taxon>Eukaryota</taxon>
        <taxon>Metazoa</taxon>
        <taxon>Ecdysozoa</taxon>
        <taxon>Nematoda</taxon>
        <taxon>Chromadorea</taxon>
        <taxon>Rhabditida</taxon>
        <taxon>Rhabditina</taxon>
        <taxon>Rhabditomorpha</taxon>
        <taxon>Rhabditoidea</taxon>
        <taxon>Rhabditidae</taxon>
        <taxon>Peloderinae</taxon>
        <taxon>Caenorhabditis</taxon>
    </lineage>
</organism>
<reference evidence="3" key="1">
    <citation type="submission" date="2022-11" db="EMBL/GenBank/DDBJ databases">
        <authorList>
            <person name="Kikuchi T."/>
        </authorList>
    </citation>
    <scope>NUCLEOTIDE SEQUENCE</scope>
    <source>
        <strain evidence="3">PS1010</strain>
    </source>
</reference>
<evidence type="ECO:0000256" key="1">
    <source>
        <dbReference type="SAM" id="SignalP"/>
    </source>
</evidence>
<dbReference type="EMBL" id="CANHGI010000001">
    <property type="protein sequence ID" value="CAI5440459.1"/>
    <property type="molecule type" value="Genomic_DNA"/>
</dbReference>
<feature type="signal peptide" evidence="1">
    <location>
        <begin position="1"/>
        <end position="15"/>
    </location>
</feature>
<feature type="chain" id="PRO_5040156640" description="NTF2-like domain-containing protein" evidence="1">
    <location>
        <begin position="16"/>
        <end position="132"/>
    </location>
</feature>